<proteinExistence type="predicted"/>
<accession>A0A2V5H5Q8</accession>
<keyword evidence="3" id="KW-1185">Reference proteome</keyword>
<reference evidence="2 3" key="1">
    <citation type="submission" date="2018-02" db="EMBL/GenBank/DDBJ databases">
        <title>The genomes of Aspergillus section Nigri reveals drivers in fungal speciation.</title>
        <authorList>
            <consortium name="DOE Joint Genome Institute"/>
            <person name="Vesth T.C."/>
            <person name="Nybo J."/>
            <person name="Theobald S."/>
            <person name="Brandl J."/>
            <person name="Frisvad J.C."/>
            <person name="Nielsen K.F."/>
            <person name="Lyhne E.K."/>
            <person name="Kogle M.E."/>
            <person name="Kuo A."/>
            <person name="Riley R."/>
            <person name="Clum A."/>
            <person name="Nolan M."/>
            <person name="Lipzen A."/>
            <person name="Salamov A."/>
            <person name="Henrissat B."/>
            <person name="Wiebenga A."/>
            <person name="De vries R.P."/>
            <person name="Grigoriev I.V."/>
            <person name="Mortensen U.H."/>
            <person name="Andersen M.R."/>
            <person name="Baker S.E."/>
        </authorList>
    </citation>
    <scope>NUCLEOTIDE SEQUENCE [LARGE SCALE GENOMIC DNA]</scope>
    <source>
        <strain evidence="2 3">CBS 115571</strain>
    </source>
</reference>
<protein>
    <submittedName>
        <fullName evidence="2">Uncharacterized protein</fullName>
    </submittedName>
</protein>
<feature type="region of interest" description="Disordered" evidence="1">
    <location>
        <begin position="1"/>
        <end position="56"/>
    </location>
</feature>
<feature type="compositionally biased region" description="Basic residues" evidence="1">
    <location>
        <begin position="16"/>
        <end position="26"/>
    </location>
</feature>
<dbReference type="AlphaFoldDB" id="A0A2V5H5Q8"/>
<dbReference type="EMBL" id="KZ825133">
    <property type="protein sequence ID" value="PYI19525.1"/>
    <property type="molecule type" value="Genomic_DNA"/>
</dbReference>
<organism evidence="2 3">
    <name type="scientific">Aspergillus violaceofuscus (strain CBS 115571)</name>
    <dbReference type="NCBI Taxonomy" id="1450538"/>
    <lineage>
        <taxon>Eukaryota</taxon>
        <taxon>Fungi</taxon>
        <taxon>Dikarya</taxon>
        <taxon>Ascomycota</taxon>
        <taxon>Pezizomycotina</taxon>
        <taxon>Eurotiomycetes</taxon>
        <taxon>Eurotiomycetidae</taxon>
        <taxon>Eurotiales</taxon>
        <taxon>Aspergillaceae</taxon>
        <taxon>Aspergillus</taxon>
    </lineage>
</organism>
<name>A0A2V5H5Q8_ASPV1</name>
<gene>
    <name evidence="2" type="ORF">BO99DRAFT_402554</name>
</gene>
<sequence>MAHRAERGRCPGLRPRSFHRSQKYQGRRTGDGKKRPPLKNPEPRTRRAVENTITPAAGSRSTAVGFFLGVFTGCWT</sequence>
<dbReference type="Proteomes" id="UP000249829">
    <property type="component" value="Unassembled WGS sequence"/>
</dbReference>
<evidence type="ECO:0000313" key="3">
    <source>
        <dbReference type="Proteomes" id="UP000249829"/>
    </source>
</evidence>
<evidence type="ECO:0000256" key="1">
    <source>
        <dbReference type="SAM" id="MobiDB-lite"/>
    </source>
</evidence>
<evidence type="ECO:0000313" key="2">
    <source>
        <dbReference type="EMBL" id="PYI19525.1"/>
    </source>
</evidence>